<evidence type="ECO:0000256" key="11">
    <source>
        <dbReference type="ARBA" id="ARBA00023012"/>
    </source>
</evidence>
<evidence type="ECO:0000259" key="14">
    <source>
        <dbReference type="PROSITE" id="PS50109"/>
    </source>
</evidence>
<keyword evidence="8 15" id="KW-0418">Kinase</keyword>
<comment type="catalytic activity">
    <reaction evidence="1">
        <text>ATP + protein L-histidine = ADP + protein N-phospho-L-histidine.</text>
        <dbReference type="EC" id="2.7.13.3"/>
    </reaction>
</comment>
<evidence type="ECO:0000256" key="4">
    <source>
        <dbReference type="ARBA" id="ARBA00022475"/>
    </source>
</evidence>
<evidence type="ECO:0000256" key="5">
    <source>
        <dbReference type="ARBA" id="ARBA00022679"/>
    </source>
</evidence>
<dbReference type="RefSeq" id="WP_208847355.1">
    <property type="nucleotide sequence ID" value="NZ_JAGGDJ010000004.1"/>
</dbReference>
<dbReference type="PRINTS" id="PR00344">
    <property type="entry name" value="BCTRLSENSOR"/>
</dbReference>
<evidence type="ECO:0000256" key="9">
    <source>
        <dbReference type="ARBA" id="ARBA00022840"/>
    </source>
</evidence>
<dbReference type="Pfam" id="PF02518">
    <property type="entry name" value="HATPase_c"/>
    <property type="match status" value="1"/>
</dbReference>
<dbReference type="PROSITE" id="PS50109">
    <property type="entry name" value="HIS_KIN"/>
    <property type="match status" value="1"/>
</dbReference>
<evidence type="ECO:0000256" key="6">
    <source>
        <dbReference type="ARBA" id="ARBA00022692"/>
    </source>
</evidence>
<proteinExistence type="predicted"/>
<evidence type="ECO:0000313" key="15">
    <source>
        <dbReference type="EMBL" id="MBO7744410.1"/>
    </source>
</evidence>
<dbReference type="InterPro" id="IPR036097">
    <property type="entry name" value="HisK_dim/P_sf"/>
</dbReference>
<keyword evidence="4" id="KW-1003">Cell membrane</keyword>
<dbReference type="InterPro" id="IPR050351">
    <property type="entry name" value="BphY/WalK/GraS-like"/>
</dbReference>
<keyword evidence="5" id="KW-0808">Transferase</keyword>
<feature type="transmembrane region" description="Helical" evidence="13">
    <location>
        <begin position="32"/>
        <end position="49"/>
    </location>
</feature>
<feature type="domain" description="Histidine kinase" evidence="14">
    <location>
        <begin position="118"/>
        <end position="325"/>
    </location>
</feature>
<protein>
    <recommendedName>
        <fullName evidence="3">histidine kinase</fullName>
        <ecNumber evidence="3">2.7.13.3</ecNumber>
    </recommendedName>
</protein>
<dbReference type="EC" id="2.7.13.3" evidence="3"/>
<dbReference type="EMBL" id="JAGGDJ010000004">
    <property type="protein sequence ID" value="MBO7744410.1"/>
    <property type="molecule type" value="Genomic_DNA"/>
</dbReference>
<name>A0ABS3W7X4_9BACL</name>
<keyword evidence="7" id="KW-0547">Nucleotide-binding</keyword>
<dbReference type="Proteomes" id="UP000670947">
    <property type="component" value="Unassembled WGS sequence"/>
</dbReference>
<keyword evidence="11" id="KW-0902">Two-component regulatory system</keyword>
<evidence type="ECO:0000256" key="8">
    <source>
        <dbReference type="ARBA" id="ARBA00022777"/>
    </source>
</evidence>
<accession>A0ABS3W7X4</accession>
<keyword evidence="6 13" id="KW-0812">Transmembrane</keyword>
<dbReference type="InterPro" id="IPR036890">
    <property type="entry name" value="HATPase_C_sf"/>
</dbReference>
<dbReference type="GO" id="GO:0016301">
    <property type="term" value="F:kinase activity"/>
    <property type="evidence" value="ECO:0007669"/>
    <property type="project" value="UniProtKB-KW"/>
</dbReference>
<dbReference type="InterPro" id="IPR005467">
    <property type="entry name" value="His_kinase_dom"/>
</dbReference>
<dbReference type="SUPFAM" id="SSF55874">
    <property type="entry name" value="ATPase domain of HSP90 chaperone/DNA topoisomerase II/histidine kinase"/>
    <property type="match status" value="1"/>
</dbReference>
<comment type="subcellular location">
    <subcellularLocation>
        <location evidence="2">Cell membrane</location>
        <topology evidence="2">Multi-pass membrane protein</topology>
    </subcellularLocation>
</comment>
<organism evidence="15 16">
    <name type="scientific">Paenibacillus artemisiicola</name>
    <dbReference type="NCBI Taxonomy" id="1172618"/>
    <lineage>
        <taxon>Bacteria</taxon>
        <taxon>Bacillati</taxon>
        <taxon>Bacillota</taxon>
        <taxon>Bacilli</taxon>
        <taxon>Bacillales</taxon>
        <taxon>Paenibacillaceae</taxon>
        <taxon>Paenibacillus</taxon>
    </lineage>
</organism>
<keyword evidence="12 13" id="KW-0472">Membrane</keyword>
<evidence type="ECO:0000256" key="13">
    <source>
        <dbReference type="SAM" id="Phobius"/>
    </source>
</evidence>
<keyword evidence="10 13" id="KW-1133">Transmembrane helix</keyword>
<evidence type="ECO:0000256" key="3">
    <source>
        <dbReference type="ARBA" id="ARBA00012438"/>
    </source>
</evidence>
<keyword evidence="16" id="KW-1185">Reference proteome</keyword>
<dbReference type="PANTHER" id="PTHR45453:SF2">
    <property type="entry name" value="HISTIDINE KINASE"/>
    <property type="match status" value="1"/>
</dbReference>
<reference evidence="15 16" key="1">
    <citation type="submission" date="2021-03" db="EMBL/GenBank/DDBJ databases">
        <title>Paenibacillus artemisicola MWE-103 whole genome sequence.</title>
        <authorList>
            <person name="Ham Y.J."/>
        </authorList>
    </citation>
    <scope>NUCLEOTIDE SEQUENCE [LARGE SCALE GENOMIC DNA]</scope>
    <source>
        <strain evidence="15 16">MWE-103</strain>
    </source>
</reference>
<evidence type="ECO:0000256" key="2">
    <source>
        <dbReference type="ARBA" id="ARBA00004651"/>
    </source>
</evidence>
<dbReference type="SMART" id="SM00387">
    <property type="entry name" value="HATPase_c"/>
    <property type="match status" value="1"/>
</dbReference>
<gene>
    <name evidence="15" type="ORF">I8J29_09405</name>
</gene>
<evidence type="ECO:0000256" key="10">
    <source>
        <dbReference type="ARBA" id="ARBA00022989"/>
    </source>
</evidence>
<comment type="caution">
    <text evidence="15">The sequence shown here is derived from an EMBL/GenBank/DDBJ whole genome shotgun (WGS) entry which is preliminary data.</text>
</comment>
<evidence type="ECO:0000313" key="16">
    <source>
        <dbReference type="Proteomes" id="UP000670947"/>
    </source>
</evidence>
<evidence type="ECO:0000256" key="12">
    <source>
        <dbReference type="ARBA" id="ARBA00023136"/>
    </source>
</evidence>
<sequence length="356" mass="40643">MKSWMIMVLLLLGLTDTLLVLDKGVAVEFRSIVYLNVLYLLSSVLFYLWRFRRESRYLRALRALSSDIHDDWFEALPAPDYARDELVSEALRAVDRFYKRKLAESHAALYMENDYMASWVHEIKAPLTAMKLTIEGCPRDPAMRRIEAEWLRVYLLIDRQLYMTRLPTLESDYVLEPCGVRRMAMNEVRDLASWCIEKNIAVEFEGEEADVVTDRKWCRFIIRQLLMNAVKYSPEGGTIHIVAEVLPAGHVMLRITDEGPGISAHDLPRIFDKGFTGGNGRIYNAATGLGLYLARSVADKIGISLEAQAGRTVGTEMRVIFTAKNGFETVRSERMRSDALGQVSDASRKYKVTSKR</sequence>
<dbReference type="SUPFAM" id="SSF47384">
    <property type="entry name" value="Homodimeric domain of signal transducing histidine kinase"/>
    <property type="match status" value="1"/>
</dbReference>
<dbReference type="PANTHER" id="PTHR45453">
    <property type="entry name" value="PHOSPHATE REGULON SENSOR PROTEIN PHOR"/>
    <property type="match status" value="1"/>
</dbReference>
<dbReference type="Gene3D" id="3.30.565.10">
    <property type="entry name" value="Histidine kinase-like ATPase, C-terminal domain"/>
    <property type="match status" value="1"/>
</dbReference>
<dbReference type="InterPro" id="IPR003594">
    <property type="entry name" value="HATPase_dom"/>
</dbReference>
<keyword evidence="9" id="KW-0067">ATP-binding</keyword>
<evidence type="ECO:0000256" key="1">
    <source>
        <dbReference type="ARBA" id="ARBA00000085"/>
    </source>
</evidence>
<evidence type="ECO:0000256" key="7">
    <source>
        <dbReference type="ARBA" id="ARBA00022741"/>
    </source>
</evidence>
<dbReference type="InterPro" id="IPR004358">
    <property type="entry name" value="Sig_transdc_His_kin-like_C"/>
</dbReference>